<accession>A0A418Q5E8</accession>
<dbReference type="Gene3D" id="3.40.630.30">
    <property type="match status" value="1"/>
</dbReference>
<dbReference type="OrthoDB" id="3173333at2"/>
<proteinExistence type="predicted"/>
<name>A0A418Q5E8_9CORY</name>
<gene>
    <name evidence="4" type="ORF">D3M95_09575</name>
</gene>
<keyword evidence="5" id="KW-1185">Reference proteome</keyword>
<reference evidence="4 5" key="1">
    <citation type="submission" date="2018-09" db="EMBL/GenBank/DDBJ databases">
        <title>Optimization and identification of Corynebacterium falsenii FN1-14 from fish paste.</title>
        <authorList>
            <person name="Daroonpunt R."/>
            <person name="Tanasupawat S."/>
        </authorList>
    </citation>
    <scope>NUCLEOTIDE SEQUENCE [LARGE SCALE GENOMIC DNA]</scope>
    <source>
        <strain evidence="4 5">FN1-14</strain>
    </source>
</reference>
<evidence type="ECO:0000313" key="4">
    <source>
        <dbReference type="EMBL" id="RIX33780.1"/>
    </source>
</evidence>
<organism evidence="4 5">
    <name type="scientific">Corynebacterium falsenii</name>
    <dbReference type="NCBI Taxonomy" id="108486"/>
    <lineage>
        <taxon>Bacteria</taxon>
        <taxon>Bacillati</taxon>
        <taxon>Actinomycetota</taxon>
        <taxon>Actinomycetes</taxon>
        <taxon>Mycobacteriales</taxon>
        <taxon>Corynebacteriaceae</taxon>
        <taxon>Corynebacterium</taxon>
    </lineage>
</organism>
<comment type="caution">
    <text evidence="4">The sequence shown here is derived from an EMBL/GenBank/DDBJ whole genome shotgun (WGS) entry which is preliminary data.</text>
</comment>
<evidence type="ECO:0000259" key="3">
    <source>
        <dbReference type="PROSITE" id="PS51186"/>
    </source>
</evidence>
<evidence type="ECO:0000256" key="2">
    <source>
        <dbReference type="ARBA" id="ARBA00023315"/>
    </source>
</evidence>
<dbReference type="STRING" id="1451189.CFAL_08090"/>
<evidence type="ECO:0000313" key="5">
    <source>
        <dbReference type="Proteomes" id="UP000285278"/>
    </source>
</evidence>
<dbReference type="EMBL" id="QXJK01000012">
    <property type="protein sequence ID" value="RIX33780.1"/>
    <property type="molecule type" value="Genomic_DNA"/>
</dbReference>
<feature type="domain" description="N-acetyltransferase" evidence="3">
    <location>
        <begin position="1"/>
        <end position="159"/>
    </location>
</feature>
<dbReference type="Pfam" id="PF00583">
    <property type="entry name" value="Acetyltransf_1"/>
    <property type="match status" value="1"/>
</dbReference>
<dbReference type="PANTHER" id="PTHR43072">
    <property type="entry name" value="N-ACETYLTRANSFERASE"/>
    <property type="match status" value="1"/>
</dbReference>
<keyword evidence="1 4" id="KW-0808">Transferase</keyword>
<dbReference type="SUPFAM" id="SSF55729">
    <property type="entry name" value="Acyl-CoA N-acyltransferases (Nat)"/>
    <property type="match status" value="1"/>
</dbReference>
<keyword evidence="2" id="KW-0012">Acyltransferase</keyword>
<dbReference type="CDD" id="cd04301">
    <property type="entry name" value="NAT_SF"/>
    <property type="match status" value="1"/>
</dbReference>
<sequence length="177" mass="20010">MEEKDYPRVSEILQAGMDTGEATFERFAPETWEHFIGHRVRNLAFVAYEGEKLMGWITATHTSHREVFDGVLEDSIYVCPDAAGKGVAGKLLDHLLKEAGNQGYWCMQSSIFPENEGSVALHASRGFKQAAKFHCMAQMTYGPKEGQWRNIVVMERILENGPAWEAYQKFMAEEAES</sequence>
<evidence type="ECO:0000256" key="1">
    <source>
        <dbReference type="ARBA" id="ARBA00022679"/>
    </source>
</evidence>
<dbReference type="InterPro" id="IPR016181">
    <property type="entry name" value="Acyl_CoA_acyltransferase"/>
</dbReference>
<dbReference type="AlphaFoldDB" id="A0A418Q5E8"/>
<dbReference type="GO" id="GO:0016747">
    <property type="term" value="F:acyltransferase activity, transferring groups other than amino-acyl groups"/>
    <property type="evidence" value="ECO:0007669"/>
    <property type="project" value="InterPro"/>
</dbReference>
<protein>
    <submittedName>
        <fullName evidence="4">N-acetyltransferase family protein</fullName>
    </submittedName>
</protein>
<dbReference type="PROSITE" id="PS51186">
    <property type="entry name" value="GNAT"/>
    <property type="match status" value="1"/>
</dbReference>
<dbReference type="InterPro" id="IPR000182">
    <property type="entry name" value="GNAT_dom"/>
</dbReference>
<dbReference type="PANTHER" id="PTHR43072:SF23">
    <property type="entry name" value="UPF0039 PROTEIN C11D3.02C"/>
    <property type="match status" value="1"/>
</dbReference>
<dbReference type="Proteomes" id="UP000285278">
    <property type="component" value="Unassembled WGS sequence"/>
</dbReference>